<comment type="caution">
    <text evidence="4">The sequence shown here is derived from an EMBL/GenBank/DDBJ whole genome shotgun (WGS) entry which is preliminary data.</text>
</comment>
<feature type="domain" description="Glycosyltransferase 2-like" evidence="3">
    <location>
        <begin position="7"/>
        <end position="126"/>
    </location>
</feature>
<dbReference type="InterPro" id="IPR001173">
    <property type="entry name" value="Glyco_trans_2-like"/>
</dbReference>
<dbReference type="Pfam" id="PF00535">
    <property type="entry name" value="Glycos_transf_2"/>
    <property type="match status" value="1"/>
</dbReference>
<keyword evidence="5" id="KW-1185">Reference proteome</keyword>
<dbReference type="PANTHER" id="PTHR22916">
    <property type="entry name" value="GLYCOSYLTRANSFERASE"/>
    <property type="match status" value="1"/>
</dbReference>
<evidence type="ECO:0000256" key="1">
    <source>
        <dbReference type="ARBA" id="ARBA00006739"/>
    </source>
</evidence>
<dbReference type="Proteomes" id="UP000019254">
    <property type="component" value="Unassembled WGS sequence"/>
</dbReference>
<dbReference type="RefSeq" id="WP_051999377.1">
    <property type="nucleotide sequence ID" value="NZ_AODE01000020.1"/>
</dbReference>
<dbReference type="AlphaFoldDB" id="W7C8V8"/>
<dbReference type="STRING" id="1265820.PCORN_11302"/>
<dbReference type="GO" id="GO:0016758">
    <property type="term" value="F:hexosyltransferase activity"/>
    <property type="evidence" value="ECO:0007669"/>
    <property type="project" value="UniProtKB-ARBA"/>
</dbReference>
<evidence type="ECO:0000313" key="4">
    <source>
        <dbReference type="EMBL" id="EUJ29063.1"/>
    </source>
</evidence>
<dbReference type="PATRIC" id="fig|1265820.5.peg.2220"/>
<sequence length="282" mass="31823">MKPVEVSIIIPVYNIEKYVARCLDSVLAQSYPHFEVLVVDDGSTDGSAGRVLQYVQRDSRIKLLQKNNGGQASARNLALQQASGDYILMVDGDDYILPNLLEKCVGKLEDDTDIVIFDYLTLDKNQKTDKVAVGASAITAGTAPWNKLYRATLWQDTFFPEGCWYEDLGIIPFLLLKAKNICKMDEPFYVYDRSRDGSQTNTVNTTRYIDILFVLQHLKQQVMTLPGTHTDDIAGMYLEQLGYVMTLSKSQFIQDKKRTERLSKKDGAGTRKSMSELAHFHA</sequence>
<name>W7C8V8_9LIST</name>
<keyword evidence="4" id="KW-0808">Transferase</keyword>
<dbReference type="Gene3D" id="3.90.550.10">
    <property type="entry name" value="Spore Coat Polysaccharide Biosynthesis Protein SpsA, Chain A"/>
    <property type="match status" value="1"/>
</dbReference>
<proteinExistence type="inferred from homology"/>
<feature type="region of interest" description="Disordered" evidence="2">
    <location>
        <begin position="258"/>
        <end position="282"/>
    </location>
</feature>
<dbReference type="PANTHER" id="PTHR22916:SF3">
    <property type="entry name" value="UDP-GLCNAC:BETAGAL BETA-1,3-N-ACETYLGLUCOSAMINYLTRANSFERASE-LIKE PROTEIN 1"/>
    <property type="match status" value="1"/>
</dbReference>
<gene>
    <name evidence="4" type="ORF">PCORN_11302</name>
</gene>
<protein>
    <submittedName>
        <fullName evidence="4">Glycosyl transferase family protein</fullName>
    </submittedName>
</protein>
<reference evidence="4 5" key="1">
    <citation type="journal article" date="2014" name="Int. J. Syst. Evol. Microbiol.">
        <title>Listeria floridensis sp. nov., Listeria aquatica sp. nov., Listeria cornellensis sp. nov., Listeria riparia sp. nov. and Listeria grandensis sp. nov., from agricultural and natural environments.</title>
        <authorList>
            <person name="den Bakker H.C."/>
            <person name="Warchocki S."/>
            <person name="Wright E.M."/>
            <person name="Allred A.F."/>
            <person name="Ahlstrom C."/>
            <person name="Manuel C.S."/>
            <person name="Stasiewicz M.J."/>
            <person name="Burrell A."/>
            <person name="Roof S."/>
            <person name="Strawn L."/>
            <person name="Fortes E.D."/>
            <person name="Nightingale K.K."/>
            <person name="Kephart D."/>
            <person name="Wiedmann M."/>
        </authorList>
    </citation>
    <scope>NUCLEOTIDE SEQUENCE [LARGE SCALE GENOMIC DNA]</scope>
    <source>
        <strain evidence="5">FSL F6-969</strain>
    </source>
</reference>
<accession>W7C8V8</accession>
<organism evidence="4 5">
    <name type="scientific">Listeria cornellensis FSL F6-0969</name>
    <dbReference type="NCBI Taxonomy" id="1265820"/>
    <lineage>
        <taxon>Bacteria</taxon>
        <taxon>Bacillati</taxon>
        <taxon>Bacillota</taxon>
        <taxon>Bacilli</taxon>
        <taxon>Bacillales</taxon>
        <taxon>Listeriaceae</taxon>
        <taxon>Listeria</taxon>
    </lineage>
</organism>
<dbReference type="CDD" id="cd00761">
    <property type="entry name" value="Glyco_tranf_GTA_type"/>
    <property type="match status" value="1"/>
</dbReference>
<comment type="similarity">
    <text evidence="1">Belongs to the glycosyltransferase 2 family.</text>
</comment>
<dbReference type="InterPro" id="IPR029044">
    <property type="entry name" value="Nucleotide-diphossugar_trans"/>
</dbReference>
<evidence type="ECO:0000256" key="2">
    <source>
        <dbReference type="SAM" id="MobiDB-lite"/>
    </source>
</evidence>
<dbReference type="OrthoDB" id="396512at2"/>
<evidence type="ECO:0000313" key="5">
    <source>
        <dbReference type="Proteomes" id="UP000019254"/>
    </source>
</evidence>
<feature type="compositionally biased region" description="Basic and acidic residues" evidence="2">
    <location>
        <begin position="258"/>
        <end position="269"/>
    </location>
</feature>
<dbReference type="EMBL" id="AODE01000020">
    <property type="protein sequence ID" value="EUJ29063.1"/>
    <property type="molecule type" value="Genomic_DNA"/>
</dbReference>
<dbReference type="SUPFAM" id="SSF53448">
    <property type="entry name" value="Nucleotide-diphospho-sugar transferases"/>
    <property type="match status" value="1"/>
</dbReference>
<evidence type="ECO:0000259" key="3">
    <source>
        <dbReference type="Pfam" id="PF00535"/>
    </source>
</evidence>